<dbReference type="Gene3D" id="3.50.50.60">
    <property type="entry name" value="FAD/NAD(P)-binding domain"/>
    <property type="match status" value="1"/>
</dbReference>
<evidence type="ECO:0000313" key="3">
    <source>
        <dbReference type="EMBL" id="SHI60463.1"/>
    </source>
</evidence>
<sequence length="574" mass="62933">MKIDRIKKRILNQCGVNVTCKEFRKSIVLEGEAETWDKALKAGKIAAKYKYKGVVNKIKVKGVNPKGIRLPDIVNAELEGKEVDVLIIGAGIIGCSIARELSKWDLSVLVIDKEEDVAMHASSRNDGMVHPPLATLPGTKKAKYCSLGNKLYDKISKELDIDFKRVGQLTLCKTKPQYTALKLFSKYVAHKNNMGKIEFWNKEKIKEREPNVKMDVAGGVFIPSAGIVCPYNVTIAFMENAIENGVELSLNTAALDMTKKADSIIEVNTNKGSIKPKVIVNAAGVFSDKIAAMADDEFFSIHPRKGTDAILDSKKGNIVNSVVGIVDLKSSKKQSKGGGIIKTIDGNILIGPNAVEIMDLEDYSTDSASMEEICKKQFSIVKGLGKEDIITYFSGIRAATYEEDFIVEASETVRNLVHAAGIQSPGVASAPAIALDIEKMVVEKLKSIQRVKENSKYNPYRKGIVNVKKLGDMERDKLIKSNPDYGVIICRCEEISKGEIIDALNSPIKPRSVDAIKRRVRAGMGRCQGGFCMPLVTEIIAEQSHMNMCEITKKGDHSFILSNSTKGDEGNDSL</sequence>
<dbReference type="STRING" id="1121298.SAMN05444401_1125"/>
<feature type="domain" description="BFD-like [2Fe-2S]-binding" evidence="2">
    <location>
        <begin position="488"/>
        <end position="542"/>
    </location>
</feature>
<protein>
    <submittedName>
        <fullName evidence="3">Glycerol-3-phosphate dehydrogenase</fullName>
    </submittedName>
</protein>
<dbReference type="RefSeq" id="WP_073004429.1">
    <property type="nucleotide sequence ID" value="NZ_FQZO01000001.1"/>
</dbReference>
<dbReference type="InterPro" id="IPR052745">
    <property type="entry name" value="G3P_Oxidase/Oxidoreductase"/>
</dbReference>
<dbReference type="PANTHER" id="PTHR42720:SF1">
    <property type="entry name" value="GLYCEROL 3-PHOSPHATE OXIDASE"/>
    <property type="match status" value="1"/>
</dbReference>
<evidence type="ECO:0000259" key="1">
    <source>
        <dbReference type="Pfam" id="PF01266"/>
    </source>
</evidence>
<evidence type="ECO:0000313" key="4">
    <source>
        <dbReference type="Proteomes" id="UP000184080"/>
    </source>
</evidence>
<dbReference type="Proteomes" id="UP000184080">
    <property type="component" value="Unassembled WGS sequence"/>
</dbReference>
<accession>A0A1M6CHR7</accession>
<dbReference type="Gene3D" id="3.30.9.10">
    <property type="entry name" value="D-Amino Acid Oxidase, subunit A, domain 2"/>
    <property type="match status" value="1"/>
</dbReference>
<dbReference type="InterPro" id="IPR036188">
    <property type="entry name" value="FAD/NAD-bd_sf"/>
</dbReference>
<dbReference type="CDD" id="cd19946">
    <property type="entry name" value="GlpA-like_Fer2_BFD-like"/>
    <property type="match status" value="1"/>
</dbReference>
<dbReference type="Pfam" id="PF01266">
    <property type="entry name" value="DAO"/>
    <property type="match status" value="1"/>
</dbReference>
<keyword evidence="4" id="KW-1185">Reference proteome</keyword>
<dbReference type="SUPFAM" id="SSF51905">
    <property type="entry name" value="FAD/NAD(P)-binding domain"/>
    <property type="match status" value="1"/>
</dbReference>
<organism evidence="3 4">
    <name type="scientific">Clostridium amylolyticum</name>
    <dbReference type="NCBI Taxonomy" id="1121298"/>
    <lineage>
        <taxon>Bacteria</taxon>
        <taxon>Bacillati</taxon>
        <taxon>Bacillota</taxon>
        <taxon>Clostridia</taxon>
        <taxon>Eubacteriales</taxon>
        <taxon>Clostridiaceae</taxon>
        <taxon>Clostridium</taxon>
    </lineage>
</organism>
<reference evidence="3 4" key="1">
    <citation type="submission" date="2016-11" db="EMBL/GenBank/DDBJ databases">
        <authorList>
            <person name="Jaros S."/>
            <person name="Januszkiewicz K."/>
            <person name="Wedrychowicz H."/>
        </authorList>
    </citation>
    <scope>NUCLEOTIDE SEQUENCE [LARGE SCALE GENOMIC DNA]</scope>
    <source>
        <strain evidence="3 4">DSM 21864</strain>
    </source>
</reference>
<dbReference type="Pfam" id="PF04324">
    <property type="entry name" value="Fer2_BFD"/>
    <property type="match status" value="1"/>
</dbReference>
<dbReference type="InterPro" id="IPR041854">
    <property type="entry name" value="BFD-like_2Fe2S-bd_dom_sf"/>
</dbReference>
<dbReference type="EMBL" id="FQZO01000001">
    <property type="protein sequence ID" value="SHI60463.1"/>
    <property type="molecule type" value="Genomic_DNA"/>
</dbReference>
<dbReference type="Gene3D" id="1.10.10.1100">
    <property type="entry name" value="BFD-like [2Fe-2S]-binding domain"/>
    <property type="match status" value="1"/>
</dbReference>
<feature type="domain" description="FAD dependent oxidoreductase" evidence="1">
    <location>
        <begin position="84"/>
        <end position="435"/>
    </location>
</feature>
<dbReference type="InterPro" id="IPR006076">
    <property type="entry name" value="FAD-dep_OxRdtase"/>
</dbReference>
<dbReference type="AlphaFoldDB" id="A0A1M6CHR7"/>
<evidence type="ECO:0000259" key="2">
    <source>
        <dbReference type="Pfam" id="PF04324"/>
    </source>
</evidence>
<proteinExistence type="predicted"/>
<name>A0A1M6CHR7_9CLOT</name>
<dbReference type="PANTHER" id="PTHR42720">
    <property type="entry name" value="GLYCEROL-3-PHOSPHATE DEHYDROGENASE"/>
    <property type="match status" value="1"/>
</dbReference>
<dbReference type="InterPro" id="IPR007419">
    <property type="entry name" value="BFD-like_2Fe2S-bd_dom"/>
</dbReference>
<gene>
    <name evidence="3" type="ORF">SAMN05444401_1125</name>
</gene>